<keyword evidence="2" id="KW-0472">Membrane</keyword>
<comment type="caution">
    <text evidence="3">The sequence shown here is derived from an EMBL/GenBank/DDBJ whole genome shotgun (WGS) entry which is preliminary data.</text>
</comment>
<keyword evidence="4" id="KW-1185">Reference proteome</keyword>
<proteinExistence type="predicted"/>
<sequence length="151" mass="17489">MDLFQKFKGLGKIPESFEEKKDPQKGLICENLILRMRIKKRKQEIVELKNKLEDLYKYNTELKEQAISEESLGEADQEGVLDPGLQEHNQEFFNAFEENIKEISSVLKSRSSFKSYIKLQLTKISTLEMALIFFIGALLSAIIFPQAKAHY</sequence>
<dbReference type="AlphaFoldDB" id="A0A1R2B8R8"/>
<evidence type="ECO:0000256" key="2">
    <source>
        <dbReference type="SAM" id="Phobius"/>
    </source>
</evidence>
<accession>A0A1R2B8R8</accession>
<keyword evidence="2" id="KW-1133">Transmembrane helix</keyword>
<keyword evidence="1" id="KW-0175">Coiled coil</keyword>
<feature type="coiled-coil region" evidence="1">
    <location>
        <begin position="38"/>
        <end position="65"/>
    </location>
</feature>
<dbReference type="EMBL" id="MPUH01000840">
    <property type="protein sequence ID" value="OMJ73178.1"/>
    <property type="molecule type" value="Genomic_DNA"/>
</dbReference>
<evidence type="ECO:0000313" key="4">
    <source>
        <dbReference type="Proteomes" id="UP000187209"/>
    </source>
</evidence>
<feature type="transmembrane region" description="Helical" evidence="2">
    <location>
        <begin position="124"/>
        <end position="144"/>
    </location>
</feature>
<evidence type="ECO:0000313" key="3">
    <source>
        <dbReference type="EMBL" id="OMJ73178.1"/>
    </source>
</evidence>
<dbReference type="Proteomes" id="UP000187209">
    <property type="component" value="Unassembled WGS sequence"/>
</dbReference>
<keyword evidence="2" id="KW-0812">Transmembrane</keyword>
<name>A0A1R2B8R8_9CILI</name>
<reference evidence="3 4" key="1">
    <citation type="submission" date="2016-11" db="EMBL/GenBank/DDBJ databases">
        <title>The macronuclear genome of Stentor coeruleus: a giant cell with tiny introns.</title>
        <authorList>
            <person name="Slabodnick M."/>
            <person name="Ruby J.G."/>
            <person name="Reiff S.B."/>
            <person name="Swart E.C."/>
            <person name="Gosai S."/>
            <person name="Prabakaran S."/>
            <person name="Witkowska E."/>
            <person name="Larue G.E."/>
            <person name="Fisher S."/>
            <person name="Freeman R.M."/>
            <person name="Gunawardena J."/>
            <person name="Chu W."/>
            <person name="Stover N.A."/>
            <person name="Gregory B.D."/>
            <person name="Nowacki M."/>
            <person name="Derisi J."/>
            <person name="Roy S.W."/>
            <person name="Marshall W.F."/>
            <person name="Sood P."/>
        </authorList>
    </citation>
    <scope>NUCLEOTIDE SEQUENCE [LARGE SCALE GENOMIC DNA]</scope>
    <source>
        <strain evidence="3">WM001</strain>
    </source>
</reference>
<gene>
    <name evidence="3" type="ORF">SteCoe_28182</name>
</gene>
<organism evidence="3 4">
    <name type="scientific">Stentor coeruleus</name>
    <dbReference type="NCBI Taxonomy" id="5963"/>
    <lineage>
        <taxon>Eukaryota</taxon>
        <taxon>Sar</taxon>
        <taxon>Alveolata</taxon>
        <taxon>Ciliophora</taxon>
        <taxon>Postciliodesmatophora</taxon>
        <taxon>Heterotrichea</taxon>
        <taxon>Heterotrichida</taxon>
        <taxon>Stentoridae</taxon>
        <taxon>Stentor</taxon>
    </lineage>
</organism>
<protein>
    <submittedName>
        <fullName evidence="3">Uncharacterized protein</fullName>
    </submittedName>
</protein>
<evidence type="ECO:0000256" key="1">
    <source>
        <dbReference type="SAM" id="Coils"/>
    </source>
</evidence>